<dbReference type="InterPro" id="IPR006311">
    <property type="entry name" value="TAT_signal"/>
</dbReference>
<protein>
    <submittedName>
        <fullName evidence="3">Carbonic anhydrase</fullName>
    </submittedName>
</protein>
<evidence type="ECO:0000256" key="2">
    <source>
        <dbReference type="ARBA" id="ARBA00024993"/>
    </source>
</evidence>
<proteinExistence type="inferred from homology"/>
<dbReference type="InterPro" id="IPR001765">
    <property type="entry name" value="Carbonic_anhydrase"/>
</dbReference>
<keyword evidence="4" id="KW-1185">Reference proteome</keyword>
<organism evidence="3 4">
    <name type="scientific">Streptomyces cinereospinus</name>
    <dbReference type="NCBI Taxonomy" id="285561"/>
    <lineage>
        <taxon>Bacteria</taxon>
        <taxon>Bacillati</taxon>
        <taxon>Actinomycetota</taxon>
        <taxon>Actinomycetes</taxon>
        <taxon>Kitasatosporales</taxon>
        <taxon>Streptomycetaceae</taxon>
        <taxon>Streptomyces</taxon>
    </lineage>
</organism>
<dbReference type="SMART" id="SM00947">
    <property type="entry name" value="Pro_CA"/>
    <property type="match status" value="1"/>
</dbReference>
<dbReference type="PROSITE" id="PS51318">
    <property type="entry name" value="TAT"/>
    <property type="match status" value="1"/>
</dbReference>
<dbReference type="SUPFAM" id="SSF53056">
    <property type="entry name" value="beta-carbonic anhydrase, cab"/>
    <property type="match status" value="1"/>
</dbReference>
<comment type="caution">
    <text evidence="3">The sequence shown here is derived from an EMBL/GenBank/DDBJ whole genome shotgun (WGS) entry which is preliminary data.</text>
</comment>
<dbReference type="InterPro" id="IPR036874">
    <property type="entry name" value="Carbonic_anhydrase_sf"/>
</dbReference>
<evidence type="ECO:0000313" key="4">
    <source>
        <dbReference type="Proteomes" id="UP001589709"/>
    </source>
</evidence>
<dbReference type="PANTHER" id="PTHR11002">
    <property type="entry name" value="CARBONIC ANHYDRASE"/>
    <property type="match status" value="1"/>
</dbReference>
<dbReference type="Gene3D" id="3.40.1050.10">
    <property type="entry name" value="Carbonic anhydrase"/>
    <property type="match status" value="1"/>
</dbReference>
<reference evidence="3 4" key="1">
    <citation type="submission" date="2024-09" db="EMBL/GenBank/DDBJ databases">
        <authorList>
            <person name="Sun Q."/>
            <person name="Mori K."/>
        </authorList>
    </citation>
    <scope>NUCLEOTIDE SEQUENCE [LARGE SCALE GENOMIC DNA]</scope>
    <source>
        <strain evidence="3 4">JCM 6917</strain>
    </source>
</reference>
<evidence type="ECO:0000313" key="3">
    <source>
        <dbReference type="EMBL" id="MFB9465223.1"/>
    </source>
</evidence>
<sequence length="251" mass="26247">MHIPSRGTGHAPASPATAAPARRALLRAGLTGAAALGAGLALDASPASAVTAASRHRPSTPAQAMRALEAGNLRWRTYRERHPDETPAVRQALTTSQHPFAVILSCVDSRVPPELVFDQGLGDLLTVRSAGEVLDEAVLGSVAYGVLELAIPLVMVLGHQSCGAVRAAVEAEQSGKRLPAHIQYLADEITPAIDHTKAGDARTDATVDANIRRVRSRLAAEPDLAAQVASGRLAVVGARYELTTQRVHPVS</sequence>
<accession>A0ABV5N4K0</accession>
<dbReference type="Pfam" id="PF00484">
    <property type="entry name" value="Pro_CA"/>
    <property type="match status" value="1"/>
</dbReference>
<comment type="similarity">
    <text evidence="1">Belongs to the beta-class carbonic anhydrase family.</text>
</comment>
<dbReference type="PANTHER" id="PTHR11002:SF79">
    <property type="entry name" value="CARBONIC ANHYDRASE 2"/>
    <property type="match status" value="1"/>
</dbReference>
<comment type="function">
    <text evidence="2">Catalyzes the reversible hydration of carbon dioxide to form bicarbonate.</text>
</comment>
<evidence type="ECO:0000256" key="1">
    <source>
        <dbReference type="ARBA" id="ARBA00006217"/>
    </source>
</evidence>
<name>A0ABV5N4K0_9ACTN</name>
<dbReference type="RefSeq" id="WP_381348055.1">
    <property type="nucleotide sequence ID" value="NZ_JBHMCY010000041.1"/>
</dbReference>
<gene>
    <name evidence="3" type="ORF">ACFF45_21515</name>
</gene>
<dbReference type="Proteomes" id="UP001589709">
    <property type="component" value="Unassembled WGS sequence"/>
</dbReference>
<dbReference type="EMBL" id="JBHMCY010000041">
    <property type="protein sequence ID" value="MFB9465223.1"/>
    <property type="molecule type" value="Genomic_DNA"/>
</dbReference>